<dbReference type="EMBL" id="APAU02000014">
    <property type="protein sequence ID" value="EUB62136.1"/>
    <property type="molecule type" value="Genomic_DNA"/>
</dbReference>
<dbReference type="Proteomes" id="UP000019149">
    <property type="component" value="Unassembled WGS sequence"/>
</dbReference>
<evidence type="ECO:0000313" key="2">
    <source>
        <dbReference type="Proteomes" id="UP000019149"/>
    </source>
</evidence>
<gene>
    <name evidence="1" type="ORF">EGR_02888</name>
</gene>
<evidence type="ECO:0000313" key="1">
    <source>
        <dbReference type="EMBL" id="EUB62136.1"/>
    </source>
</evidence>
<dbReference type="GeneID" id="36338603"/>
<reference evidence="1 2" key="1">
    <citation type="journal article" date="2013" name="Nat. Genet.">
        <title>The genome of the hydatid tapeworm Echinococcus granulosus.</title>
        <authorList>
            <person name="Zheng H."/>
            <person name="Zhang W."/>
            <person name="Zhang L."/>
            <person name="Zhang Z."/>
            <person name="Li J."/>
            <person name="Lu G."/>
            <person name="Zhu Y."/>
            <person name="Wang Y."/>
            <person name="Huang Y."/>
            <person name="Liu J."/>
            <person name="Kang H."/>
            <person name="Chen J."/>
            <person name="Wang L."/>
            <person name="Chen A."/>
            <person name="Yu S."/>
            <person name="Gao Z."/>
            <person name="Jin L."/>
            <person name="Gu W."/>
            <person name="Wang Z."/>
            <person name="Zhao L."/>
            <person name="Shi B."/>
            <person name="Wen H."/>
            <person name="Lin R."/>
            <person name="Jones M.K."/>
            <person name="Brejova B."/>
            <person name="Vinar T."/>
            <person name="Zhao G."/>
            <person name="McManus D.P."/>
            <person name="Chen Z."/>
            <person name="Zhou Y."/>
            <person name="Wang S."/>
        </authorList>
    </citation>
    <scope>NUCLEOTIDE SEQUENCE [LARGE SCALE GENOMIC DNA]</scope>
</reference>
<dbReference type="RefSeq" id="XP_024353332.1">
    <property type="nucleotide sequence ID" value="XM_024492137.1"/>
</dbReference>
<protein>
    <submittedName>
        <fullName evidence="1">Uncharacterized protein</fullName>
    </submittedName>
</protein>
<keyword evidence="2" id="KW-1185">Reference proteome</keyword>
<proteinExistence type="predicted"/>
<organism evidence="1 2">
    <name type="scientific">Echinococcus granulosus</name>
    <name type="common">Hydatid tapeworm</name>
    <dbReference type="NCBI Taxonomy" id="6210"/>
    <lineage>
        <taxon>Eukaryota</taxon>
        <taxon>Metazoa</taxon>
        <taxon>Spiralia</taxon>
        <taxon>Lophotrochozoa</taxon>
        <taxon>Platyhelminthes</taxon>
        <taxon>Cestoda</taxon>
        <taxon>Eucestoda</taxon>
        <taxon>Cyclophyllidea</taxon>
        <taxon>Taeniidae</taxon>
        <taxon>Echinococcus</taxon>
        <taxon>Echinococcus granulosus group</taxon>
    </lineage>
</organism>
<comment type="caution">
    <text evidence="1">The sequence shown here is derived from an EMBL/GenBank/DDBJ whole genome shotgun (WGS) entry which is preliminary data.</text>
</comment>
<accession>W6ULX6</accession>
<dbReference type="KEGG" id="egl:EGR_02888"/>
<sequence length="245" mass="27030">MLIRVRHIGDTKVPRRRPLHASDDTARPVTTAVVVEAVTANHQSIQHANAQRCLRIPLSSVHVLSLAPLPRAIGWPLGRTSSVIIPIKLPRGGGRGERDKGLRSNRHHGPLLTWLTPHRHSCRSAAAITSQSHTSLRIPFPLCSGMPQWDFLAEDLFDRLEPHPPTQTTRQPANVTLVASSENFKKAICVDLASQYEAASWTDRYLRPESALTQPDAAAFNCAPTRPPEGKSTYALFPFHPPNQA</sequence>
<dbReference type="CTD" id="36338603"/>
<dbReference type="AlphaFoldDB" id="W6ULX6"/>
<name>W6ULX6_ECHGR</name>